<organism evidence="2 3">
    <name type="scientific">Rhizophlyctis rosea</name>
    <dbReference type="NCBI Taxonomy" id="64517"/>
    <lineage>
        <taxon>Eukaryota</taxon>
        <taxon>Fungi</taxon>
        <taxon>Fungi incertae sedis</taxon>
        <taxon>Chytridiomycota</taxon>
        <taxon>Chytridiomycota incertae sedis</taxon>
        <taxon>Chytridiomycetes</taxon>
        <taxon>Rhizophlyctidales</taxon>
        <taxon>Rhizophlyctidaceae</taxon>
        <taxon>Rhizophlyctis</taxon>
    </lineage>
</organism>
<feature type="non-terminal residue" evidence="2">
    <location>
        <position position="1"/>
    </location>
</feature>
<feature type="compositionally biased region" description="Low complexity" evidence="1">
    <location>
        <begin position="147"/>
        <end position="164"/>
    </location>
</feature>
<gene>
    <name evidence="2" type="ORF">HK097_004826</name>
</gene>
<evidence type="ECO:0008006" key="4">
    <source>
        <dbReference type="Google" id="ProtNLM"/>
    </source>
</evidence>
<protein>
    <recommendedName>
        <fullName evidence="4">TIR domain-containing protein</fullName>
    </recommendedName>
</protein>
<dbReference type="AlphaFoldDB" id="A0AAD5S132"/>
<evidence type="ECO:0000313" key="3">
    <source>
        <dbReference type="Proteomes" id="UP001212841"/>
    </source>
</evidence>
<evidence type="ECO:0000256" key="1">
    <source>
        <dbReference type="SAM" id="MobiDB-lite"/>
    </source>
</evidence>
<dbReference type="EMBL" id="JADGJD010002280">
    <property type="protein sequence ID" value="KAJ3033488.1"/>
    <property type="molecule type" value="Genomic_DNA"/>
</dbReference>
<comment type="caution">
    <text evidence="2">The sequence shown here is derived from an EMBL/GenBank/DDBJ whole genome shotgun (WGS) entry which is preliminary data.</text>
</comment>
<dbReference type="InterPro" id="IPR035897">
    <property type="entry name" value="Toll_tir_struct_dom_sf"/>
</dbReference>
<sequence>MPSLLSSKKQKETFPVQVYAGRVPCSFVVQVTAECSIEEFFGLVWKQYGPASAAVRIDAKRNDSNPDDETWCMTSDGRILKDGDTQLLKTYIPLGTGFPKVTLHSRRDLFDEGKQVAQANRKRVAWLGVQPMKADKSAASPSANGNTETKSISSSTSTTSTRPSSLHRGKPLPLEPSLISLKLPPSDTISHRRDLVPLSVAAKATSSNTNNDLVVVVSYCKRNSRIGRGGEWEVAMGEIGPCDPLDLRLAIQRTGAFLVWTDMDMEGTERDVFDAVVGAIGSAWAMIIAFSDQYVRSARGKRELYAAISSRTKYIPIALGDKPYIPSPTSLATYYNITNIIDCTQKPTAPTSLREVAKQLQVLQAAEHWAPDLETKLMQFMRGDAPPPKPADRSAKNWRDGDAIEVAFELGFATNEEHAAGRYCWVRATVVSTADAFGANPRYRVAYQPEGLPSSVQAAADWVPASH</sequence>
<name>A0AAD5S132_9FUNG</name>
<evidence type="ECO:0000313" key="2">
    <source>
        <dbReference type="EMBL" id="KAJ3033488.1"/>
    </source>
</evidence>
<keyword evidence="3" id="KW-1185">Reference proteome</keyword>
<reference evidence="2" key="1">
    <citation type="submission" date="2020-05" db="EMBL/GenBank/DDBJ databases">
        <title>Phylogenomic resolution of chytrid fungi.</title>
        <authorList>
            <person name="Stajich J.E."/>
            <person name="Amses K."/>
            <person name="Simmons R."/>
            <person name="Seto K."/>
            <person name="Myers J."/>
            <person name="Bonds A."/>
            <person name="Quandt C.A."/>
            <person name="Barry K."/>
            <person name="Liu P."/>
            <person name="Grigoriev I."/>
            <person name="Longcore J.E."/>
            <person name="James T.Y."/>
        </authorList>
    </citation>
    <scope>NUCLEOTIDE SEQUENCE</scope>
    <source>
        <strain evidence="2">JEL0318</strain>
    </source>
</reference>
<dbReference type="Proteomes" id="UP001212841">
    <property type="component" value="Unassembled WGS sequence"/>
</dbReference>
<accession>A0AAD5S132</accession>
<proteinExistence type="predicted"/>
<dbReference type="SUPFAM" id="SSF52200">
    <property type="entry name" value="Toll/Interleukin receptor TIR domain"/>
    <property type="match status" value="1"/>
</dbReference>
<feature type="region of interest" description="Disordered" evidence="1">
    <location>
        <begin position="133"/>
        <end position="173"/>
    </location>
</feature>